<proteinExistence type="predicted"/>
<protein>
    <submittedName>
        <fullName evidence="1">Uncharacterized protein</fullName>
    </submittedName>
</protein>
<organism evidence="1 2">
    <name type="scientific">Pseudoalteromonas agarivorans DSM 14585</name>
    <dbReference type="NCBI Taxonomy" id="1312369"/>
    <lineage>
        <taxon>Bacteria</taxon>
        <taxon>Pseudomonadati</taxon>
        <taxon>Pseudomonadota</taxon>
        <taxon>Gammaproteobacteria</taxon>
        <taxon>Alteromonadales</taxon>
        <taxon>Pseudoalteromonadaceae</taxon>
        <taxon>Pseudoalteromonas</taxon>
    </lineage>
</organism>
<evidence type="ECO:0000313" key="1">
    <source>
        <dbReference type="EMBL" id="ATC82375.1"/>
    </source>
</evidence>
<name>A0ACA8DVV4_9GAMM</name>
<sequence>MRELSETINEDIGRRACKEDNCTGRFFHGALGNLTSQVSD</sequence>
<reference evidence="1" key="1">
    <citation type="submission" date="2015-03" db="EMBL/GenBank/DDBJ databases">
        <authorList>
            <person name="Xie B.-B."/>
            <person name="Rong J.-C."/>
            <person name="Qin Q.-L."/>
            <person name="Zhang Y.-Z."/>
        </authorList>
    </citation>
    <scope>NUCLEOTIDE SEQUENCE</scope>
    <source>
        <strain evidence="1">DSM 14585</strain>
    </source>
</reference>
<evidence type="ECO:0000313" key="2">
    <source>
        <dbReference type="Proteomes" id="UP000217277"/>
    </source>
</evidence>
<dbReference type="Proteomes" id="UP000217277">
    <property type="component" value="Chromosome I"/>
</dbReference>
<dbReference type="EMBL" id="CP011011">
    <property type="protein sequence ID" value="ATC82375.1"/>
    <property type="molecule type" value="Genomic_DNA"/>
</dbReference>
<keyword evidence="2" id="KW-1185">Reference proteome</keyword>
<accession>A0ACA8DVV4</accession>
<gene>
    <name evidence="1" type="ORF">PAGA_a2043</name>
</gene>